<organism evidence="11 12">
    <name type="scientific">Mycena chlorophos</name>
    <name type="common">Agaric fungus</name>
    <name type="synonym">Agaricus chlorophos</name>
    <dbReference type="NCBI Taxonomy" id="658473"/>
    <lineage>
        <taxon>Eukaryota</taxon>
        <taxon>Fungi</taxon>
        <taxon>Dikarya</taxon>
        <taxon>Basidiomycota</taxon>
        <taxon>Agaricomycotina</taxon>
        <taxon>Agaricomycetes</taxon>
        <taxon>Agaricomycetidae</taxon>
        <taxon>Agaricales</taxon>
        <taxon>Marasmiineae</taxon>
        <taxon>Mycenaceae</taxon>
        <taxon>Mycena</taxon>
    </lineage>
</organism>
<evidence type="ECO:0000313" key="11">
    <source>
        <dbReference type="EMBL" id="GAT58229.1"/>
    </source>
</evidence>
<evidence type="ECO:0000259" key="10">
    <source>
        <dbReference type="PROSITE" id="PS51210"/>
    </source>
</evidence>
<dbReference type="InterPro" id="IPR002642">
    <property type="entry name" value="LysoPLipase_cat_dom"/>
</dbReference>
<proteinExistence type="inferred from homology"/>
<comment type="catalytic activity">
    <reaction evidence="9">
        <text>a 1-acyl-sn-glycero-3-phosphocholine + H2O = sn-glycerol 3-phosphocholine + a fatty acid + H(+)</text>
        <dbReference type="Rhea" id="RHEA:15177"/>
        <dbReference type="ChEBI" id="CHEBI:15377"/>
        <dbReference type="ChEBI" id="CHEBI:15378"/>
        <dbReference type="ChEBI" id="CHEBI:16870"/>
        <dbReference type="ChEBI" id="CHEBI:28868"/>
        <dbReference type="ChEBI" id="CHEBI:58168"/>
        <dbReference type="EC" id="3.1.1.5"/>
    </reaction>
</comment>
<comment type="similarity">
    <text evidence="1 9">Belongs to the lysophospholipase family.</text>
</comment>
<dbReference type="PANTHER" id="PTHR10728:SF33">
    <property type="entry name" value="LYSOPHOSPHOLIPASE 1-RELATED"/>
    <property type="match status" value="1"/>
</dbReference>
<keyword evidence="6 8" id="KW-0443">Lipid metabolism</keyword>
<accession>A0ABQ0M4J1</accession>
<evidence type="ECO:0000313" key="12">
    <source>
        <dbReference type="Proteomes" id="UP000815677"/>
    </source>
</evidence>
<dbReference type="SUPFAM" id="SSF52151">
    <property type="entry name" value="FabD/lysophospholipase-like"/>
    <property type="match status" value="1"/>
</dbReference>
<dbReference type="Gene3D" id="3.40.1090.10">
    <property type="entry name" value="Cytosolic phospholipase A2 catalytic domain"/>
    <property type="match status" value="1"/>
</dbReference>
<dbReference type="SMART" id="SM00022">
    <property type="entry name" value="PLAc"/>
    <property type="match status" value="1"/>
</dbReference>
<dbReference type="PROSITE" id="PS51210">
    <property type="entry name" value="PLA2C"/>
    <property type="match status" value="1"/>
</dbReference>
<evidence type="ECO:0000256" key="6">
    <source>
        <dbReference type="ARBA" id="ARBA00023098"/>
    </source>
</evidence>
<keyword evidence="3 9" id="KW-0732">Signal</keyword>
<dbReference type="PANTHER" id="PTHR10728">
    <property type="entry name" value="CYTOSOLIC PHOSPHOLIPASE A2"/>
    <property type="match status" value="1"/>
</dbReference>
<keyword evidence="7" id="KW-0325">Glycoprotein</keyword>
<dbReference type="EMBL" id="DF849584">
    <property type="protein sequence ID" value="GAT58229.1"/>
    <property type="molecule type" value="Genomic_DNA"/>
</dbReference>
<evidence type="ECO:0000256" key="7">
    <source>
        <dbReference type="ARBA" id="ARBA00023180"/>
    </source>
</evidence>
<name>A0ABQ0M4J1_MYCCL</name>
<dbReference type="InterPro" id="IPR016035">
    <property type="entry name" value="Acyl_Trfase/lysoPLipase"/>
</dbReference>
<feature type="signal peptide" evidence="9">
    <location>
        <begin position="1"/>
        <end position="18"/>
    </location>
</feature>
<evidence type="ECO:0000256" key="1">
    <source>
        <dbReference type="ARBA" id="ARBA00008780"/>
    </source>
</evidence>
<dbReference type="Proteomes" id="UP000815677">
    <property type="component" value="Unassembled WGS sequence"/>
</dbReference>
<evidence type="ECO:0000256" key="8">
    <source>
        <dbReference type="PROSITE-ProRule" id="PRU00555"/>
    </source>
</evidence>
<evidence type="ECO:0000256" key="4">
    <source>
        <dbReference type="ARBA" id="ARBA00022801"/>
    </source>
</evidence>
<keyword evidence="5 8" id="KW-0442">Lipid degradation</keyword>
<dbReference type="Pfam" id="PF01735">
    <property type="entry name" value="PLA2_B"/>
    <property type="match status" value="1"/>
</dbReference>
<keyword evidence="12" id="KW-1185">Reference proteome</keyword>
<dbReference type="EC" id="3.1.1.5" evidence="2 9"/>
<gene>
    <name evidence="11" type="ORF">MCHLO_14682</name>
</gene>
<sequence length="590" mass="63029">MKASFVLLLANLPAALLAAAAVGPTFERCPPGFELVRHGQSISAAEANYNAQRREKVLPGAFESYLDNVQRTGVVLPTYVEDIMHSRDKLPTVGISTSGGGYRASVFGAGVLNALDGRNSSSVRKGTGGLLQAASHLAGLSGGSWLVTSLVQANYPTIQKLVFGDAGHPHDFAGWLLDYSWFDASDNATQQAEYTEELLQELAVKAKHFPISVGDVWGRALARHFTNGTTNATFFANTSHGNSILFSELINLPTLAAYEQPLPIMVMDLDSQHIEGPVFPGGNFIPLNAPMFEFNLFEFGSYDHVVAAHTSLKHLGSTNSTLCATGFDEAMFLSGASSNLFNEANITAATLAEATSDFSTIVNQTYPQSPNLRLDTSNFPNPFFGVAPATFADSGETILAMCDGGSDGQVTPYQPMLVKDRNIDVIIGIDAANDANGFAEGASPMATQERMQLYFQPGLATFPVVPNSTDVFLAQNLTSKPTFFGCSSTAAKTGPLLVYIANGAPPRDGAAPLTNTTTDQSIYTTDELQGMLDQTFVVATQGAEVGDSLEDPEWPACLACAVVDHARDRQGTRRNGVCQTCFERYCWGGY</sequence>
<reference evidence="11" key="1">
    <citation type="submission" date="2014-09" db="EMBL/GenBank/DDBJ databases">
        <title>Genome sequence of the luminous mushroom Mycena chlorophos for searching fungal bioluminescence genes.</title>
        <authorList>
            <person name="Tanaka Y."/>
            <person name="Kasuga D."/>
            <person name="Oba Y."/>
            <person name="Hase S."/>
            <person name="Sato K."/>
            <person name="Oba Y."/>
            <person name="Sakakibara Y."/>
        </authorList>
    </citation>
    <scope>NUCLEOTIDE SEQUENCE</scope>
</reference>
<feature type="chain" id="PRO_5044960413" description="Lysophospholipase" evidence="9">
    <location>
        <begin position="19"/>
        <end position="590"/>
    </location>
</feature>
<evidence type="ECO:0000256" key="3">
    <source>
        <dbReference type="ARBA" id="ARBA00022729"/>
    </source>
</evidence>
<feature type="domain" description="PLA2c" evidence="10">
    <location>
        <begin position="28"/>
        <end position="590"/>
    </location>
</feature>
<evidence type="ECO:0000256" key="5">
    <source>
        <dbReference type="ARBA" id="ARBA00022963"/>
    </source>
</evidence>
<evidence type="ECO:0000256" key="2">
    <source>
        <dbReference type="ARBA" id="ARBA00013274"/>
    </source>
</evidence>
<protein>
    <recommendedName>
        <fullName evidence="2 9">Lysophospholipase</fullName>
        <ecNumber evidence="2 9">3.1.1.5</ecNumber>
    </recommendedName>
</protein>
<keyword evidence="4 8" id="KW-0378">Hydrolase</keyword>
<evidence type="ECO:0000256" key="9">
    <source>
        <dbReference type="RuleBase" id="RU362103"/>
    </source>
</evidence>